<feature type="short sequence motif" description="HXTX 1" evidence="2">
    <location>
        <begin position="36"/>
        <end position="39"/>
    </location>
</feature>
<dbReference type="GO" id="GO:0008664">
    <property type="term" value="F:RNA 2',3'-cyclic 3'-phosphodiesterase activity"/>
    <property type="evidence" value="ECO:0007669"/>
    <property type="project" value="UniProtKB-EC"/>
</dbReference>
<dbReference type="OrthoDB" id="9793819at2"/>
<sequence length="185" mass="20230">MRLFVALSLPDEVRLGLSHLCCGLPGVRWVAPENFHITLRFIGEVDGGTADDIDAALCGIRAPAFALELAGVGHFGDDSKVRAVWAGVRPQPALQHLHDKIESAVVRAGARPDGQRFRPHVTLARPNQPPPPSKMQAFLAQHGLYRSRPFDVTHFTIYSSFIGGEGPYYRAECSYELSRATVSAK</sequence>
<dbReference type="RefSeq" id="WP_151179803.1">
    <property type="nucleotide sequence ID" value="NZ_CP042906.1"/>
</dbReference>
<feature type="active site" description="Proton acceptor" evidence="2">
    <location>
        <position position="120"/>
    </location>
</feature>
<reference evidence="3 4" key="1">
    <citation type="submission" date="2019-08" db="EMBL/GenBank/DDBJ databases">
        <title>Hyperibacter terrae gen. nov., sp. nov. and Hyperibacter viscosus sp. nov., two new members in the family Rhodospirillaceae isolated from the rhizosphere of Hypericum perforatum.</title>
        <authorList>
            <person name="Noviana Z."/>
        </authorList>
    </citation>
    <scope>NUCLEOTIDE SEQUENCE [LARGE SCALE GENOMIC DNA]</scope>
    <source>
        <strain evidence="3 4">R5913</strain>
    </source>
</reference>
<feature type="short sequence motif" description="HXTX 2" evidence="2">
    <location>
        <begin position="120"/>
        <end position="123"/>
    </location>
</feature>
<comment type="similarity">
    <text evidence="2">Belongs to the 2H phosphoesterase superfamily. ThpR family.</text>
</comment>
<dbReference type="EMBL" id="CP042906">
    <property type="protein sequence ID" value="QEX19769.1"/>
    <property type="molecule type" value="Genomic_DNA"/>
</dbReference>
<keyword evidence="1 2" id="KW-0378">Hydrolase</keyword>
<dbReference type="EC" id="3.1.4.58" evidence="2"/>
<organism evidence="3 4">
    <name type="scientific">Hypericibacter terrae</name>
    <dbReference type="NCBI Taxonomy" id="2602015"/>
    <lineage>
        <taxon>Bacteria</taxon>
        <taxon>Pseudomonadati</taxon>
        <taxon>Pseudomonadota</taxon>
        <taxon>Alphaproteobacteria</taxon>
        <taxon>Rhodospirillales</taxon>
        <taxon>Dongiaceae</taxon>
        <taxon>Hypericibacter</taxon>
    </lineage>
</organism>
<evidence type="ECO:0000313" key="3">
    <source>
        <dbReference type="EMBL" id="QEX19769.1"/>
    </source>
</evidence>
<dbReference type="SUPFAM" id="SSF55144">
    <property type="entry name" value="LigT-like"/>
    <property type="match status" value="1"/>
</dbReference>
<dbReference type="Gene3D" id="3.90.1140.10">
    <property type="entry name" value="Cyclic phosphodiesterase"/>
    <property type="match status" value="1"/>
</dbReference>
<name>A0A5J6MR28_9PROT</name>
<comment type="catalytic activity">
    <reaction evidence="2">
        <text>a 3'-end 2',3'-cyclophospho-ribonucleotide-RNA + H2O = a 3'-end 2'-phospho-ribonucleotide-RNA + H(+)</text>
        <dbReference type="Rhea" id="RHEA:11828"/>
        <dbReference type="Rhea" id="RHEA-COMP:10464"/>
        <dbReference type="Rhea" id="RHEA-COMP:17353"/>
        <dbReference type="ChEBI" id="CHEBI:15377"/>
        <dbReference type="ChEBI" id="CHEBI:15378"/>
        <dbReference type="ChEBI" id="CHEBI:83064"/>
        <dbReference type="ChEBI" id="CHEBI:173113"/>
        <dbReference type="EC" id="3.1.4.58"/>
    </reaction>
</comment>
<evidence type="ECO:0000313" key="4">
    <source>
        <dbReference type="Proteomes" id="UP000326202"/>
    </source>
</evidence>
<keyword evidence="4" id="KW-1185">Reference proteome</keyword>
<proteinExistence type="inferred from homology"/>
<dbReference type="AlphaFoldDB" id="A0A5J6MR28"/>
<protein>
    <recommendedName>
        <fullName evidence="2">RNA 2',3'-cyclic phosphodiesterase</fullName>
        <shortName evidence="2">RNA 2',3'-CPDase</shortName>
        <ecNumber evidence="2">3.1.4.58</ecNumber>
    </recommendedName>
</protein>
<dbReference type="Pfam" id="PF13563">
    <property type="entry name" value="2_5_RNA_ligase2"/>
    <property type="match status" value="1"/>
</dbReference>
<dbReference type="InterPro" id="IPR004175">
    <property type="entry name" value="RNA_CPDase"/>
</dbReference>
<dbReference type="PANTHER" id="PTHR35561">
    <property type="entry name" value="RNA 2',3'-CYCLIC PHOSPHODIESTERASE"/>
    <property type="match status" value="1"/>
</dbReference>
<feature type="active site" description="Proton donor" evidence="2">
    <location>
        <position position="36"/>
    </location>
</feature>
<evidence type="ECO:0000256" key="1">
    <source>
        <dbReference type="ARBA" id="ARBA00022801"/>
    </source>
</evidence>
<evidence type="ECO:0000256" key="2">
    <source>
        <dbReference type="HAMAP-Rule" id="MF_01940"/>
    </source>
</evidence>
<dbReference type="KEGG" id="htq:FRZ44_50840"/>
<dbReference type="PANTHER" id="PTHR35561:SF1">
    <property type="entry name" value="RNA 2',3'-CYCLIC PHOSPHODIESTERASE"/>
    <property type="match status" value="1"/>
</dbReference>
<dbReference type="GO" id="GO:0004113">
    <property type="term" value="F:2',3'-cyclic-nucleotide 3'-phosphodiesterase activity"/>
    <property type="evidence" value="ECO:0007669"/>
    <property type="project" value="InterPro"/>
</dbReference>
<dbReference type="NCBIfam" id="TIGR02258">
    <property type="entry name" value="2_5_ligase"/>
    <property type="match status" value="1"/>
</dbReference>
<accession>A0A5J6MR28</accession>
<gene>
    <name evidence="3" type="ORF">FRZ44_50840</name>
</gene>
<dbReference type="Proteomes" id="UP000326202">
    <property type="component" value="Chromosome"/>
</dbReference>
<dbReference type="HAMAP" id="MF_01940">
    <property type="entry name" value="RNA_CPDase"/>
    <property type="match status" value="1"/>
</dbReference>
<comment type="function">
    <text evidence="2">Hydrolyzes RNA 2',3'-cyclic phosphodiester to an RNA 2'-phosphomonoester.</text>
</comment>
<dbReference type="InterPro" id="IPR009097">
    <property type="entry name" value="Cyclic_Pdiesterase"/>
</dbReference>